<dbReference type="Pfam" id="PF02811">
    <property type="entry name" value="PHP"/>
    <property type="match status" value="1"/>
</dbReference>
<dbReference type="PANTHER" id="PTHR32294:SF4">
    <property type="entry name" value="ERROR-PRONE DNA POLYMERASE"/>
    <property type="match status" value="1"/>
</dbReference>
<feature type="compositionally biased region" description="Basic and acidic residues" evidence="10">
    <location>
        <begin position="861"/>
        <end position="884"/>
    </location>
</feature>
<evidence type="ECO:0000256" key="2">
    <source>
        <dbReference type="ARBA" id="ARBA00022490"/>
    </source>
</evidence>
<dbReference type="InterPro" id="IPR041931">
    <property type="entry name" value="DNA_pol3_alpha_thumb_dom"/>
</dbReference>
<feature type="domain" description="Polymerase/histidinol phosphatase N-terminal" evidence="11">
    <location>
        <begin position="4"/>
        <end position="71"/>
    </location>
</feature>
<dbReference type="EC" id="2.7.7.7" evidence="1"/>
<dbReference type="RefSeq" id="WP_075513857.1">
    <property type="nucleotide sequence ID" value="NZ_MODZ01000001.1"/>
</dbReference>
<comment type="caution">
    <text evidence="12">The sequence shown here is derived from an EMBL/GenBank/DDBJ whole genome shotgun (WGS) entry which is preliminary data.</text>
</comment>
<keyword evidence="8" id="KW-0234">DNA repair</keyword>
<gene>
    <name evidence="12" type="ORF">BK826_00420</name>
</gene>
<keyword evidence="7" id="KW-0239">DNA-directed DNA polymerase</keyword>
<evidence type="ECO:0000256" key="5">
    <source>
        <dbReference type="ARBA" id="ARBA00022705"/>
    </source>
</evidence>
<evidence type="ECO:0000313" key="12">
    <source>
        <dbReference type="EMBL" id="OIJ36933.1"/>
    </source>
</evidence>
<dbReference type="EMBL" id="MODZ01000001">
    <property type="protein sequence ID" value="OIJ36933.1"/>
    <property type="molecule type" value="Genomic_DNA"/>
</dbReference>
<evidence type="ECO:0000256" key="3">
    <source>
        <dbReference type="ARBA" id="ARBA00022679"/>
    </source>
</evidence>
<proteinExistence type="predicted"/>
<evidence type="ECO:0000256" key="8">
    <source>
        <dbReference type="ARBA" id="ARBA00023204"/>
    </source>
</evidence>
<dbReference type="InterPro" id="IPR004013">
    <property type="entry name" value="PHP_dom"/>
</dbReference>
<dbReference type="Gene3D" id="3.20.20.140">
    <property type="entry name" value="Metal-dependent hydrolases"/>
    <property type="match status" value="1"/>
</dbReference>
<feature type="region of interest" description="Disordered" evidence="10">
    <location>
        <begin position="859"/>
        <end position="884"/>
    </location>
</feature>
<dbReference type="InterPro" id="IPR016195">
    <property type="entry name" value="Pol/histidinol_Pase-like"/>
</dbReference>
<dbReference type="Pfam" id="PF17657">
    <property type="entry name" value="DNA_pol3_finger"/>
    <property type="match status" value="1"/>
</dbReference>
<dbReference type="Pfam" id="PF14579">
    <property type="entry name" value="HHH_6"/>
    <property type="match status" value="1"/>
</dbReference>
<evidence type="ECO:0000256" key="9">
    <source>
        <dbReference type="ARBA" id="ARBA00049244"/>
    </source>
</evidence>
<reference evidence="12 13" key="1">
    <citation type="submission" date="2016-10" db="EMBL/GenBank/DDBJ databases">
        <title>Draft genome sequence of strain LCT isolated from the Shenzhou X spacecraft of China.</title>
        <authorList>
            <person name="Huang B."/>
        </authorList>
    </citation>
    <scope>NUCLEOTIDE SEQUENCE [LARGE SCALE GENOMIC DNA]</scope>
    <source>
        <strain evidence="12 13">LCT-H5</strain>
    </source>
</reference>
<organism evidence="12 13">
    <name type="scientific">Rothia kristinae</name>
    <dbReference type="NCBI Taxonomy" id="37923"/>
    <lineage>
        <taxon>Bacteria</taxon>
        <taxon>Bacillati</taxon>
        <taxon>Actinomycetota</taxon>
        <taxon>Actinomycetes</taxon>
        <taxon>Micrococcales</taxon>
        <taxon>Micrococcaceae</taxon>
        <taxon>Rothia</taxon>
    </lineage>
</organism>
<keyword evidence="6" id="KW-0227">DNA damage</keyword>
<dbReference type="InterPro" id="IPR004805">
    <property type="entry name" value="DnaE2/DnaE/PolC"/>
</dbReference>
<evidence type="ECO:0000313" key="13">
    <source>
        <dbReference type="Proteomes" id="UP000179540"/>
    </source>
</evidence>
<sequence>MTFPHLVSYSAYSAHYGVCTPEEIVAAAAAHGATHAGLTDRDGLYGAVKHVRACLDHGIAPILGVDLALADPARQRLIGRIVILAEGHDGGGGYGDLCALISRAHGEHRAAALGGSPHRGEVGGVGRGGLPTLRTRPHLSLADLAEAAAAGHGRFVVLLGPDSDVGRLAAARRYRRARAALAAWRAALGAHRVRVHLVDRLTHPGAPYGLSHAARLADLAAEAGVPAVLSNAARYATEDQAVTADVLDAARGLTPLGAAHHQPNGQGWLKDPAAMHRIAGRIAAAATGPVSATGLLGATAATAQRCALSPAADLGYGTPTVPEAHLTGTRDTPVRELRARCEAALHRIYGAQAQRTVRGPGIAATHWESPRGRMERELAVIETLGFSSYFLTVAHVSRLIGGLGIRHAARGSGVSSLVNHLLGISVVDPLEYGLVFERFLSTERSTLPDIDIDVESARRHEIYRAVLEHYGSQRVTLMSMHNGYRARGAVRDAARALGLEQATTDRIARAIWRIPAGRLREQLAHQPELAGLREEAARNPRVDLLIDLVERLDRLPRHLSMHPCGVILSNASLLRRTPVQPSGIGLPMSQYDKHDMDPMGLLKLDILGVRMQSAMAHTLEEIEHTLGHRPDLEAIDTRDEETFELIRSTQTLGCFQIESPGQRELIGKMQPREVGDLIIDISLFRPGPMHSDMVRPYLESRHGFAAPSLIHPDLAPYLRETGGVMVFHEQIINIVDRMTGCGLAAADERRRTLGGPREPETEAFFRKAAAARGYPGYVIDRVWEALAAFGSFGFCKAHGAAFAIPTYQSAWLKTHYPAHFMAGVLEHDPGMYPQRLLLADARRMGVGILPVDVNRSGTSYRVEHRGSAEDAERAGNTEHAEPGRARDWAIRLPLTQVSALSAAEIDRIIAGAPYTSAADLRARARPHRPSLERLAAIGALDPAVFDGVAAPGQWAEGQRGEVRRSEDLRTTSVRAIPLQLALPLGAAENPRPARESTDLAATLRTELDVLSLDVSAHLMAGWAGRLADWPLTRAADLLSLRNRTEVWVAGVRVSTMTPPMKSGKRVVFVSVDDGTGCVDAAFFDDAQALSGPELFGTPMLLIRGTTRRTGPRGISVTAHQAWDLRQLMDGTASLPFAPARTRPLAAG</sequence>
<dbReference type="InterPro" id="IPR040982">
    <property type="entry name" value="DNA_pol3_finger"/>
</dbReference>
<accession>A0A1S2N389</accession>
<protein>
    <recommendedName>
        <fullName evidence="1">DNA-directed DNA polymerase</fullName>
        <ecNumber evidence="1">2.7.7.7</ecNumber>
    </recommendedName>
</protein>
<evidence type="ECO:0000256" key="1">
    <source>
        <dbReference type="ARBA" id="ARBA00012417"/>
    </source>
</evidence>
<evidence type="ECO:0000256" key="7">
    <source>
        <dbReference type="ARBA" id="ARBA00022932"/>
    </source>
</evidence>
<dbReference type="InterPro" id="IPR029460">
    <property type="entry name" value="DNAPol_HHH"/>
</dbReference>
<dbReference type="InterPro" id="IPR011708">
    <property type="entry name" value="DNA_pol3_alpha_NTPase_dom"/>
</dbReference>
<dbReference type="GO" id="GO:0008408">
    <property type="term" value="F:3'-5' exonuclease activity"/>
    <property type="evidence" value="ECO:0007669"/>
    <property type="project" value="InterPro"/>
</dbReference>
<dbReference type="Gene3D" id="1.10.10.1600">
    <property type="entry name" value="Bacterial DNA polymerase III alpha subunit, thumb domain"/>
    <property type="match status" value="1"/>
</dbReference>
<dbReference type="OrthoDB" id="9803237at2"/>
<dbReference type="PANTHER" id="PTHR32294">
    <property type="entry name" value="DNA POLYMERASE III SUBUNIT ALPHA"/>
    <property type="match status" value="1"/>
</dbReference>
<dbReference type="InterPro" id="IPR003141">
    <property type="entry name" value="Pol/His_phosphatase_N"/>
</dbReference>
<comment type="catalytic activity">
    <reaction evidence="9">
        <text>DNA(n) + a 2'-deoxyribonucleoside 5'-triphosphate = DNA(n+1) + diphosphate</text>
        <dbReference type="Rhea" id="RHEA:22508"/>
        <dbReference type="Rhea" id="RHEA-COMP:17339"/>
        <dbReference type="Rhea" id="RHEA-COMP:17340"/>
        <dbReference type="ChEBI" id="CHEBI:33019"/>
        <dbReference type="ChEBI" id="CHEBI:61560"/>
        <dbReference type="ChEBI" id="CHEBI:173112"/>
        <dbReference type="EC" id="2.7.7.7"/>
    </reaction>
</comment>
<dbReference type="Pfam" id="PF07733">
    <property type="entry name" value="DNA_pol3_alpha"/>
    <property type="match status" value="1"/>
</dbReference>
<dbReference type="GO" id="GO:0006281">
    <property type="term" value="P:DNA repair"/>
    <property type="evidence" value="ECO:0007669"/>
    <property type="project" value="UniProtKB-KW"/>
</dbReference>
<evidence type="ECO:0000259" key="11">
    <source>
        <dbReference type="SMART" id="SM00481"/>
    </source>
</evidence>
<dbReference type="GO" id="GO:0006260">
    <property type="term" value="P:DNA replication"/>
    <property type="evidence" value="ECO:0007669"/>
    <property type="project" value="UniProtKB-KW"/>
</dbReference>
<dbReference type="SMART" id="SM00481">
    <property type="entry name" value="POLIIIAc"/>
    <property type="match status" value="1"/>
</dbReference>
<evidence type="ECO:0000256" key="6">
    <source>
        <dbReference type="ARBA" id="ARBA00022763"/>
    </source>
</evidence>
<dbReference type="CDD" id="cd04485">
    <property type="entry name" value="DnaE_OBF"/>
    <property type="match status" value="1"/>
</dbReference>
<keyword evidence="5" id="KW-0235">DNA replication</keyword>
<evidence type="ECO:0000256" key="10">
    <source>
        <dbReference type="SAM" id="MobiDB-lite"/>
    </source>
</evidence>
<dbReference type="GO" id="GO:0003887">
    <property type="term" value="F:DNA-directed DNA polymerase activity"/>
    <property type="evidence" value="ECO:0007669"/>
    <property type="project" value="UniProtKB-KW"/>
</dbReference>
<evidence type="ECO:0000256" key="4">
    <source>
        <dbReference type="ARBA" id="ARBA00022695"/>
    </source>
</evidence>
<dbReference type="AlphaFoldDB" id="A0A1S2N389"/>
<keyword evidence="4" id="KW-0548">Nucleotidyltransferase</keyword>
<keyword evidence="2" id="KW-0963">Cytoplasm</keyword>
<keyword evidence="3" id="KW-0808">Transferase</keyword>
<dbReference type="Proteomes" id="UP000179540">
    <property type="component" value="Unassembled WGS sequence"/>
</dbReference>
<dbReference type="SUPFAM" id="SSF89550">
    <property type="entry name" value="PHP domain-like"/>
    <property type="match status" value="1"/>
</dbReference>
<name>A0A1S2N389_9MICC</name>